<sequence>MCTVTWRITSGGYQVLFNRDEQRSRSIALPPNAFTQEGCTAFMPIDPDGQGSWIACNTAGLSLCLLNYYQGSKPASATQSRGQLIRQLAHCQSKEDVLSHLEHLNWQQFPPFTLVIFDPKQLTTSAKPPSIIWDGITVQHVEQTSPITSSSYEFESVSSARQSHFQQLGSNKPSLFQLLAYQMSHDPQKGSHSVCMHRDDAHTVSLTIINVEEGTVSMDYHQGSPCLSNMMTTISQSRKSIPKIT</sequence>
<reference evidence="1 2" key="1">
    <citation type="journal article" date="2012" name="Science">
        <title>Ecological populations of bacteria act as socially cohesive units of antibiotic production and resistance.</title>
        <authorList>
            <person name="Cordero O.X."/>
            <person name="Wildschutte H."/>
            <person name="Kirkup B."/>
            <person name="Proehl S."/>
            <person name="Ngo L."/>
            <person name="Hussain F."/>
            <person name="Le Roux F."/>
            <person name="Mincer T."/>
            <person name="Polz M.F."/>
        </authorList>
    </citation>
    <scope>NUCLEOTIDE SEQUENCE [LARGE SCALE GENOMIC DNA]</scope>
    <source>
        <strain evidence="1 2">1S-45</strain>
    </source>
</reference>
<dbReference type="Proteomes" id="UP000094070">
    <property type="component" value="Unassembled WGS sequence"/>
</dbReference>
<name>A0A1E5E6A1_9VIBR</name>
<keyword evidence="2" id="KW-1185">Reference proteome</keyword>
<accession>A0A1E5E6A1</accession>
<dbReference type="InterPro" id="IPR008551">
    <property type="entry name" value="TANGO2"/>
</dbReference>
<evidence type="ECO:0000313" key="2">
    <source>
        <dbReference type="Proteomes" id="UP000094070"/>
    </source>
</evidence>
<dbReference type="RefSeq" id="WP_017025349.1">
    <property type="nucleotide sequence ID" value="NZ_AJYK02000003.1"/>
</dbReference>
<comment type="caution">
    <text evidence="1">The sequence shown here is derived from an EMBL/GenBank/DDBJ whole genome shotgun (WGS) entry which is preliminary data.</text>
</comment>
<dbReference type="AlphaFoldDB" id="A0A1E5E6A1"/>
<dbReference type="Pfam" id="PF05742">
    <property type="entry name" value="TANGO2"/>
    <property type="match status" value="1"/>
</dbReference>
<dbReference type="PANTHER" id="PTHR17985">
    <property type="entry name" value="SER/THR-RICH PROTEIN T10 IN DGCR REGION"/>
    <property type="match status" value="1"/>
</dbReference>
<dbReference type="eggNOG" id="COG3332">
    <property type="taxonomic scope" value="Bacteria"/>
</dbReference>
<organism evidence="1 2">
    <name type="scientific">Vibrio rumoiensis 1S-45</name>
    <dbReference type="NCBI Taxonomy" id="1188252"/>
    <lineage>
        <taxon>Bacteria</taxon>
        <taxon>Pseudomonadati</taxon>
        <taxon>Pseudomonadota</taxon>
        <taxon>Gammaproteobacteria</taxon>
        <taxon>Vibrionales</taxon>
        <taxon>Vibrionaceae</taxon>
        <taxon>Vibrio</taxon>
    </lineage>
</organism>
<dbReference type="STRING" id="1188252.A1QC_03290"/>
<protein>
    <recommendedName>
        <fullName evidence="3">NRDE family protein</fullName>
    </recommendedName>
</protein>
<evidence type="ECO:0008006" key="3">
    <source>
        <dbReference type="Google" id="ProtNLM"/>
    </source>
</evidence>
<dbReference type="Gene3D" id="3.60.60.10">
    <property type="entry name" value="Penicillin V Acylase, Chain A"/>
    <property type="match status" value="1"/>
</dbReference>
<dbReference type="EMBL" id="AJYK02000003">
    <property type="protein sequence ID" value="OEF30027.1"/>
    <property type="molecule type" value="Genomic_DNA"/>
</dbReference>
<gene>
    <name evidence="1" type="ORF">A1QC_03290</name>
</gene>
<dbReference type="OrthoDB" id="1113830at2"/>
<evidence type="ECO:0000313" key="1">
    <source>
        <dbReference type="EMBL" id="OEF30027.1"/>
    </source>
</evidence>
<dbReference type="PANTHER" id="PTHR17985:SF8">
    <property type="entry name" value="TRANSPORT AND GOLGI ORGANIZATION PROTEIN 2 HOMOLOG"/>
    <property type="match status" value="1"/>
</dbReference>
<proteinExistence type="predicted"/>